<feature type="domain" description="Spore germination protein N-terminal" evidence="9">
    <location>
        <begin position="27"/>
        <end position="201"/>
    </location>
</feature>
<name>A0A1I6TZ71_9BACL</name>
<feature type="domain" description="Spore germination GerAC-like C-terminal" evidence="8">
    <location>
        <begin position="232"/>
        <end position="355"/>
    </location>
</feature>
<comment type="subcellular location">
    <subcellularLocation>
        <location evidence="1">Membrane</location>
        <topology evidence="1">Lipid-anchor</topology>
    </subcellularLocation>
</comment>
<evidence type="ECO:0000256" key="4">
    <source>
        <dbReference type="ARBA" id="ARBA00022729"/>
    </source>
</evidence>
<keyword evidence="7" id="KW-0449">Lipoprotein</keyword>
<evidence type="ECO:0000259" key="9">
    <source>
        <dbReference type="Pfam" id="PF25198"/>
    </source>
</evidence>
<dbReference type="AlphaFoldDB" id="A0A1I6TZ71"/>
<evidence type="ECO:0000256" key="5">
    <source>
        <dbReference type="ARBA" id="ARBA00023136"/>
    </source>
</evidence>
<dbReference type="Proteomes" id="UP000198660">
    <property type="component" value="Unassembled WGS sequence"/>
</dbReference>
<dbReference type="PANTHER" id="PTHR35789:SF1">
    <property type="entry name" value="SPORE GERMINATION PROTEIN B3"/>
    <property type="match status" value="1"/>
</dbReference>
<keyword evidence="11" id="KW-1185">Reference proteome</keyword>
<organism evidence="10 11">
    <name type="scientific">Marininema halotolerans</name>
    <dbReference type="NCBI Taxonomy" id="1155944"/>
    <lineage>
        <taxon>Bacteria</taxon>
        <taxon>Bacillati</taxon>
        <taxon>Bacillota</taxon>
        <taxon>Bacilli</taxon>
        <taxon>Bacillales</taxon>
        <taxon>Thermoactinomycetaceae</taxon>
        <taxon>Marininema</taxon>
    </lineage>
</organism>
<dbReference type="Gene3D" id="3.30.300.210">
    <property type="entry name" value="Nutrient germinant receptor protein C, domain 3"/>
    <property type="match status" value="1"/>
</dbReference>
<keyword evidence="5" id="KW-0472">Membrane</keyword>
<evidence type="ECO:0000256" key="2">
    <source>
        <dbReference type="ARBA" id="ARBA00007886"/>
    </source>
</evidence>
<evidence type="ECO:0000259" key="8">
    <source>
        <dbReference type="Pfam" id="PF05504"/>
    </source>
</evidence>
<keyword evidence="3" id="KW-0309">Germination</keyword>
<dbReference type="Pfam" id="PF25198">
    <property type="entry name" value="Spore_GerAC_N"/>
    <property type="match status" value="1"/>
</dbReference>
<proteinExistence type="inferred from homology"/>
<keyword evidence="6" id="KW-0564">Palmitate</keyword>
<accession>A0A1I6TZ71</accession>
<sequence>MKERFQRCALLSLSLLLLFVASGCWSMKEISRQYYITSVGVDWHKGKYTAYAQISDFSSVAMASGGSGGKGPKFWTVKGEGPTVDSAVHSLYMYTEGLVSWGHVTAIIVSERLLKHGMRDVCSLVNRFYDARYLPWVYATDDSLENVLSITPVVFDSPTNGQLQDPDSNFRLRSFIPPIRYFEMIRLIGEPGQTPGIPGIRVKSGPWSSGEEKAPTLIIDHYYGLSNYHELGKMESNDLAGLRWMKPQTVRANVVIRQKGKPIADVVGRNTTIEIHSFVDPHKHPGFDIEIKGRGILLSMQKPLKREALEGLAEKEIAKQVRYTYEKALEKKFDIYDLSYEFYYHHPREWKRLNQHGGVTLNKDSLRSIKIDMSIVSGAKAKIDDIGKKHY</sequence>
<dbReference type="GO" id="GO:0016020">
    <property type="term" value="C:membrane"/>
    <property type="evidence" value="ECO:0007669"/>
    <property type="project" value="UniProtKB-SubCell"/>
</dbReference>
<dbReference type="InterPro" id="IPR046953">
    <property type="entry name" value="Spore_GerAC-like_C"/>
</dbReference>
<dbReference type="PANTHER" id="PTHR35789">
    <property type="entry name" value="SPORE GERMINATION PROTEIN B3"/>
    <property type="match status" value="1"/>
</dbReference>
<dbReference type="RefSeq" id="WP_091838600.1">
    <property type="nucleotide sequence ID" value="NZ_FPAA01000012.1"/>
</dbReference>
<protein>
    <submittedName>
        <fullName evidence="10">Germination protein, Ger(X)C family</fullName>
    </submittedName>
</protein>
<dbReference type="InterPro" id="IPR038501">
    <property type="entry name" value="Spore_GerAC_C_sf"/>
</dbReference>
<evidence type="ECO:0000313" key="11">
    <source>
        <dbReference type="Proteomes" id="UP000198660"/>
    </source>
</evidence>
<dbReference type="Pfam" id="PF05504">
    <property type="entry name" value="Spore_GerAC"/>
    <property type="match status" value="1"/>
</dbReference>
<dbReference type="EMBL" id="FPAA01000012">
    <property type="protein sequence ID" value="SFS94388.1"/>
    <property type="molecule type" value="Genomic_DNA"/>
</dbReference>
<evidence type="ECO:0000256" key="7">
    <source>
        <dbReference type="ARBA" id="ARBA00023288"/>
    </source>
</evidence>
<evidence type="ECO:0000256" key="6">
    <source>
        <dbReference type="ARBA" id="ARBA00023139"/>
    </source>
</evidence>
<dbReference type="PROSITE" id="PS51257">
    <property type="entry name" value="PROKAR_LIPOPROTEIN"/>
    <property type="match status" value="1"/>
</dbReference>
<gene>
    <name evidence="10" type="ORF">SAMN05444972_11231</name>
</gene>
<dbReference type="GO" id="GO:0009847">
    <property type="term" value="P:spore germination"/>
    <property type="evidence" value="ECO:0007669"/>
    <property type="project" value="InterPro"/>
</dbReference>
<dbReference type="InterPro" id="IPR057336">
    <property type="entry name" value="GerAC_N"/>
</dbReference>
<dbReference type="OrthoDB" id="2380468at2"/>
<reference evidence="11" key="1">
    <citation type="submission" date="2016-10" db="EMBL/GenBank/DDBJ databases">
        <authorList>
            <person name="Varghese N."/>
            <person name="Submissions S."/>
        </authorList>
    </citation>
    <scope>NUCLEOTIDE SEQUENCE [LARGE SCALE GENOMIC DNA]</scope>
    <source>
        <strain evidence="11">DSM 45789</strain>
    </source>
</reference>
<keyword evidence="4" id="KW-0732">Signal</keyword>
<comment type="similarity">
    <text evidence="2">Belongs to the GerABKC lipoprotein family.</text>
</comment>
<evidence type="ECO:0000256" key="1">
    <source>
        <dbReference type="ARBA" id="ARBA00004635"/>
    </source>
</evidence>
<evidence type="ECO:0000256" key="3">
    <source>
        <dbReference type="ARBA" id="ARBA00022544"/>
    </source>
</evidence>
<dbReference type="InterPro" id="IPR008844">
    <property type="entry name" value="Spore_GerAC-like"/>
</dbReference>
<evidence type="ECO:0000313" key="10">
    <source>
        <dbReference type="EMBL" id="SFS94388.1"/>
    </source>
</evidence>